<protein>
    <submittedName>
        <fullName evidence="1">Uncharacterized protein</fullName>
    </submittedName>
</protein>
<reference evidence="1 2" key="1">
    <citation type="submission" date="2018-11" db="EMBL/GenBank/DDBJ databases">
        <authorList>
            <consortium name="Pathogen Informatics"/>
        </authorList>
    </citation>
    <scope>NUCLEOTIDE SEQUENCE [LARGE SCALE GENOMIC DNA]</scope>
</reference>
<organism evidence="1 2">
    <name type="scientific">Dibothriocephalus latus</name>
    <name type="common">Fish tapeworm</name>
    <name type="synonym">Diphyllobothrium latum</name>
    <dbReference type="NCBI Taxonomy" id="60516"/>
    <lineage>
        <taxon>Eukaryota</taxon>
        <taxon>Metazoa</taxon>
        <taxon>Spiralia</taxon>
        <taxon>Lophotrochozoa</taxon>
        <taxon>Platyhelminthes</taxon>
        <taxon>Cestoda</taxon>
        <taxon>Eucestoda</taxon>
        <taxon>Diphyllobothriidea</taxon>
        <taxon>Diphyllobothriidae</taxon>
        <taxon>Dibothriocephalus</taxon>
    </lineage>
</organism>
<accession>A0A3P7LJL5</accession>
<evidence type="ECO:0000313" key="2">
    <source>
        <dbReference type="Proteomes" id="UP000281553"/>
    </source>
</evidence>
<keyword evidence="2" id="KW-1185">Reference proteome</keyword>
<proteinExistence type="predicted"/>
<sequence length="134" mass="15200">MAIRDRPRFAVAPNIRMRDCPSHALADSLQESPVLSSFLPLGRVDASRLGLWSSKLDANDCDHVLDFLESPARSLHIRCGHLPLVARSSDRQFPPTYSPLRLRRKKCSYHLVPNYFSCHKELSLKLAASRVLTY</sequence>
<dbReference type="Proteomes" id="UP000281553">
    <property type="component" value="Unassembled WGS sequence"/>
</dbReference>
<evidence type="ECO:0000313" key="1">
    <source>
        <dbReference type="EMBL" id="VDN13560.1"/>
    </source>
</evidence>
<gene>
    <name evidence="1" type="ORF">DILT_LOCUS9391</name>
</gene>
<dbReference type="EMBL" id="UYRU01056730">
    <property type="protein sequence ID" value="VDN13560.1"/>
    <property type="molecule type" value="Genomic_DNA"/>
</dbReference>
<dbReference type="AlphaFoldDB" id="A0A3P7LJL5"/>
<name>A0A3P7LJL5_DIBLA</name>